<feature type="transmembrane region" description="Helical" evidence="6">
    <location>
        <begin position="178"/>
        <end position="197"/>
    </location>
</feature>
<feature type="transmembrane region" description="Helical" evidence="6">
    <location>
        <begin position="326"/>
        <end position="349"/>
    </location>
</feature>
<dbReference type="GO" id="GO:0016020">
    <property type="term" value="C:membrane"/>
    <property type="evidence" value="ECO:0007669"/>
    <property type="project" value="UniProtKB-SubCell"/>
</dbReference>
<keyword evidence="3 6" id="KW-1133">Transmembrane helix</keyword>
<feature type="compositionally biased region" description="Low complexity" evidence="5">
    <location>
        <begin position="1"/>
        <end position="11"/>
    </location>
</feature>
<dbReference type="AlphaFoldDB" id="A0A8C3CA26"/>
<sequence>MEAAGAATGAATGTGGGARPRGRRAAGGWAPCLALALGWALGWALGAEPPHRCRPDAALLPPPLRRLAGAALLRAAVPRLRGGWSPCQLYRYRHGPPTTPGTAPGTATARPDGTGPCTRGWHYALPAAGLRSNMVTQWDLVCASRWKVPLEQTTHLLGWTLGSVAAGLACDRFGRRPTFVVSLGLAVPLGLGVALAISFLMVLVARMLFGAALAGAFLSLYVARECTGRFWGAAGFWAAVGFWDPVGFWDAAGSWDAAACGALWDAGCCGVPRGHGTRAAPLVPPPGLEQCDPPHRLEVTMVAGFFWIAGELLLPGLAVLCRDWRVLQGAVTMILALLAACWWCPALLLESPRWLLATQQLERARKTLQALAESSGRGADEQGSLMAELETLAEGSPQPRYHAVCEIFSTRVIWKNSVILGFTAFIGSGIRHCFTRNLAPHLPRFSSYLALVGAEAVACLFLCLTAERFGRRAVLLLCAVLTGISSLLLLALTQYLLDLIVLTLSVVGITASHAVTMLSIFFASEVLPTVVRGAGLGLIVGASFVGKAAAPITAIPNSRGFFLHHLVFASFAILSVLSIMLLPESRGRGLPQSLQDGESQRRPPLFHRARTTCPCSPPTASPTTTPASSPPPSGRWAPGTAPWTPPRRRSRAPLPAAGRAGGGKHHAAGTPPAQGTPPSPRGPGRKAPGCERWWGWGLRAHPPRGRILPQEELCWESWGGGDAPGGAAAANKSALFLHGRLARPGSRQPPWLGFLLGRDLGGRLCGPPFPLAHCSHHQGSAGCGVPLLLLWVGGTWGCKAPAAGHLVRAQSLHFWAPRVRDPQTPRPPPAPLLPVEVSQAPEAGPPLAQVVVVLVLVRQAGDDGAERAGDGARALVVVDEGGVVGGHAGVAVGRLQPLRGQEWHQPCYGKGSRGGPSPVPPR</sequence>
<evidence type="ECO:0008006" key="9">
    <source>
        <dbReference type="Google" id="ProtNLM"/>
    </source>
</evidence>
<dbReference type="Proteomes" id="UP000694556">
    <property type="component" value="Chromosome 12"/>
</dbReference>
<feature type="transmembrane region" description="Helical" evidence="6">
    <location>
        <begin position="299"/>
        <end position="320"/>
    </location>
</feature>
<reference evidence="7" key="3">
    <citation type="submission" date="2025-09" db="UniProtKB">
        <authorList>
            <consortium name="Ensembl"/>
        </authorList>
    </citation>
    <scope>IDENTIFICATION</scope>
</reference>
<protein>
    <recommendedName>
        <fullName evidence="9">Solute carrier family 22 member 31</fullName>
    </recommendedName>
</protein>
<dbReference type="GO" id="GO:0022857">
    <property type="term" value="F:transmembrane transporter activity"/>
    <property type="evidence" value="ECO:0007669"/>
    <property type="project" value="InterPro"/>
</dbReference>
<accession>A0A8C3CA26</accession>
<organism evidence="7 8">
    <name type="scientific">Cairina moschata</name>
    <name type="common">Muscovy duck</name>
    <dbReference type="NCBI Taxonomy" id="8855"/>
    <lineage>
        <taxon>Eukaryota</taxon>
        <taxon>Metazoa</taxon>
        <taxon>Chordata</taxon>
        <taxon>Craniata</taxon>
        <taxon>Vertebrata</taxon>
        <taxon>Euteleostomi</taxon>
        <taxon>Archelosauria</taxon>
        <taxon>Archosauria</taxon>
        <taxon>Dinosauria</taxon>
        <taxon>Saurischia</taxon>
        <taxon>Theropoda</taxon>
        <taxon>Coelurosauria</taxon>
        <taxon>Aves</taxon>
        <taxon>Neognathae</taxon>
        <taxon>Galloanserae</taxon>
        <taxon>Anseriformes</taxon>
        <taxon>Anatidae</taxon>
        <taxon>Anatinae</taxon>
        <taxon>Cairina</taxon>
    </lineage>
</organism>
<feature type="region of interest" description="Disordered" evidence="5">
    <location>
        <begin position="901"/>
        <end position="922"/>
    </location>
</feature>
<dbReference type="InterPro" id="IPR036259">
    <property type="entry name" value="MFS_trans_sf"/>
</dbReference>
<feature type="transmembrane region" description="Helical" evidence="6">
    <location>
        <begin position="445"/>
        <end position="466"/>
    </location>
</feature>
<name>A0A8C3CA26_CAIMO</name>
<feature type="region of interest" description="Disordered" evidence="5">
    <location>
        <begin position="608"/>
        <end position="689"/>
    </location>
</feature>
<evidence type="ECO:0000256" key="1">
    <source>
        <dbReference type="ARBA" id="ARBA00004141"/>
    </source>
</evidence>
<dbReference type="SUPFAM" id="SSF103473">
    <property type="entry name" value="MFS general substrate transporter"/>
    <property type="match status" value="2"/>
</dbReference>
<feature type="transmembrane region" description="Helical" evidence="6">
    <location>
        <begin position="203"/>
        <end position="223"/>
    </location>
</feature>
<evidence type="ECO:0000256" key="5">
    <source>
        <dbReference type="SAM" id="MobiDB-lite"/>
    </source>
</evidence>
<reference evidence="7" key="1">
    <citation type="submission" date="2018-09" db="EMBL/GenBank/DDBJ databases">
        <title>Common duck and Muscovy duck high density SNP chip.</title>
        <authorList>
            <person name="Vignal A."/>
            <person name="Thebault N."/>
            <person name="Warren W.C."/>
        </authorList>
    </citation>
    <scope>NUCLEOTIDE SEQUENCE [LARGE SCALE GENOMIC DNA]</scope>
</reference>
<dbReference type="InterPro" id="IPR005828">
    <property type="entry name" value="MFS_sugar_transport-like"/>
</dbReference>
<evidence type="ECO:0000313" key="8">
    <source>
        <dbReference type="Proteomes" id="UP000694556"/>
    </source>
</evidence>
<evidence type="ECO:0000256" key="6">
    <source>
        <dbReference type="SAM" id="Phobius"/>
    </source>
</evidence>
<keyword evidence="8" id="KW-1185">Reference proteome</keyword>
<evidence type="ECO:0000313" key="7">
    <source>
        <dbReference type="Ensembl" id="ENSCMMP00000018254.1"/>
    </source>
</evidence>
<proteinExistence type="predicted"/>
<dbReference type="Ensembl" id="ENSCMMT00000020051.1">
    <property type="protein sequence ID" value="ENSCMMP00000018254.1"/>
    <property type="gene ID" value="ENSCMMG00000011567.1"/>
</dbReference>
<feature type="transmembrane region" description="Helical" evidence="6">
    <location>
        <begin position="473"/>
        <end position="493"/>
    </location>
</feature>
<keyword evidence="4 6" id="KW-0472">Membrane</keyword>
<dbReference type="PANTHER" id="PTHR24064">
    <property type="entry name" value="SOLUTE CARRIER FAMILY 22 MEMBER"/>
    <property type="match status" value="1"/>
</dbReference>
<feature type="transmembrane region" description="Helical" evidence="6">
    <location>
        <begin position="535"/>
        <end position="555"/>
    </location>
</feature>
<evidence type="ECO:0000256" key="3">
    <source>
        <dbReference type="ARBA" id="ARBA00022989"/>
    </source>
</evidence>
<feature type="transmembrane region" description="Helical" evidence="6">
    <location>
        <begin position="499"/>
        <end position="523"/>
    </location>
</feature>
<evidence type="ECO:0000256" key="2">
    <source>
        <dbReference type="ARBA" id="ARBA00022692"/>
    </source>
</evidence>
<reference evidence="7" key="2">
    <citation type="submission" date="2025-08" db="UniProtKB">
        <authorList>
            <consortium name="Ensembl"/>
        </authorList>
    </citation>
    <scope>IDENTIFICATION</scope>
</reference>
<dbReference type="Pfam" id="PF00083">
    <property type="entry name" value="Sugar_tr"/>
    <property type="match status" value="1"/>
</dbReference>
<comment type="subcellular location">
    <subcellularLocation>
        <location evidence="1">Membrane</location>
        <topology evidence="1">Multi-pass membrane protein</topology>
    </subcellularLocation>
</comment>
<feature type="transmembrane region" description="Helical" evidence="6">
    <location>
        <begin position="26"/>
        <end position="45"/>
    </location>
</feature>
<feature type="transmembrane region" description="Helical" evidence="6">
    <location>
        <begin position="561"/>
        <end position="582"/>
    </location>
</feature>
<evidence type="ECO:0000256" key="4">
    <source>
        <dbReference type="ARBA" id="ARBA00023136"/>
    </source>
</evidence>
<keyword evidence="2 6" id="KW-0812">Transmembrane</keyword>
<feature type="region of interest" description="Disordered" evidence="5">
    <location>
        <begin position="1"/>
        <end position="23"/>
    </location>
</feature>
<dbReference type="Gene3D" id="1.20.1250.20">
    <property type="entry name" value="MFS general substrate transporter like domains"/>
    <property type="match status" value="1"/>
</dbReference>